<organism evidence="6 7">
    <name type="scientific">Lachnospira intestinalis</name>
    <dbReference type="NCBI Taxonomy" id="3133158"/>
    <lineage>
        <taxon>Bacteria</taxon>
        <taxon>Bacillati</taxon>
        <taxon>Bacillota</taxon>
        <taxon>Clostridia</taxon>
        <taxon>Lachnospirales</taxon>
        <taxon>Lachnospiraceae</taxon>
        <taxon>Lachnospira</taxon>
    </lineage>
</organism>
<gene>
    <name evidence="6" type="ORF">WMO38_07525</name>
</gene>
<evidence type="ECO:0000256" key="4">
    <source>
        <dbReference type="ARBA" id="ARBA00023014"/>
    </source>
</evidence>
<proteinExistence type="predicted"/>
<protein>
    <submittedName>
        <fullName evidence="6">Radical SAM protein</fullName>
    </submittedName>
</protein>
<dbReference type="Pfam" id="PF04055">
    <property type="entry name" value="Radical_SAM"/>
    <property type="match status" value="1"/>
</dbReference>
<keyword evidence="7" id="KW-1185">Reference proteome</keyword>
<comment type="caution">
    <text evidence="6">The sequence shown here is derived from an EMBL/GenBank/DDBJ whole genome shotgun (WGS) entry which is preliminary data.</text>
</comment>
<keyword evidence="1" id="KW-0949">S-adenosyl-L-methionine</keyword>
<dbReference type="Proteomes" id="UP001480973">
    <property type="component" value="Unassembled WGS sequence"/>
</dbReference>
<evidence type="ECO:0000256" key="2">
    <source>
        <dbReference type="ARBA" id="ARBA00022723"/>
    </source>
</evidence>
<evidence type="ECO:0000313" key="7">
    <source>
        <dbReference type="Proteomes" id="UP001480973"/>
    </source>
</evidence>
<keyword evidence="4" id="KW-0411">Iron-sulfur</keyword>
<feature type="domain" description="Radical SAM core" evidence="5">
    <location>
        <begin position="137"/>
        <end position="242"/>
    </location>
</feature>
<reference evidence="6 7" key="1">
    <citation type="submission" date="2024-03" db="EMBL/GenBank/DDBJ databases">
        <title>Human intestinal bacterial collection.</title>
        <authorList>
            <person name="Pauvert C."/>
            <person name="Hitch T.C.A."/>
            <person name="Clavel T."/>
        </authorList>
    </citation>
    <scope>NUCLEOTIDE SEQUENCE [LARGE SCALE GENOMIC DNA]</scope>
    <source>
        <strain evidence="6 7">CLA-JM-H10</strain>
    </source>
</reference>
<evidence type="ECO:0000256" key="3">
    <source>
        <dbReference type="ARBA" id="ARBA00023004"/>
    </source>
</evidence>
<dbReference type="InterPro" id="IPR007197">
    <property type="entry name" value="rSAM"/>
</dbReference>
<dbReference type="InterPro" id="IPR013785">
    <property type="entry name" value="Aldolase_TIM"/>
</dbReference>
<evidence type="ECO:0000313" key="6">
    <source>
        <dbReference type="EMBL" id="MEQ2534965.1"/>
    </source>
</evidence>
<evidence type="ECO:0000259" key="5">
    <source>
        <dbReference type="Pfam" id="PF04055"/>
    </source>
</evidence>
<sequence>MKWTSKGYENIICNKNISETTKFCIYGAGKLGGDLYKTLKHYDMFFCFIDNNHSIQEKGYKNEAVISENEYFKKEIKYPVIICASDKNTLLIESDLKNRGLIHNKNYYICREFTDKLLPIIAYKFFNETFMSLSQICVTERCTLRCKKCAHGCYNVPITKDDMTLEQVKKSADIFFSKVDYIQEFVLIGGEPLLYKYLTDAVEYIGSKYRNQMSVFSITSNGTITPSKDLLEKCKEYGVLFRISNYSGTISKLELQYEKLRKLFITNNVEFRISRKEHEWMDYGFDYYKRECDNEQLINVFDACGTPCHEIRENKFYYCVMARSVADNLSVNVGKEDYLDFEKLSGDNWRRELLEFIMGYSEKGYLDMCRYCHGAESYEYPIPAAEQL</sequence>
<dbReference type="Gene3D" id="3.20.20.70">
    <property type="entry name" value="Aldolase class I"/>
    <property type="match status" value="1"/>
</dbReference>
<dbReference type="InterPro" id="IPR058240">
    <property type="entry name" value="rSAM_sf"/>
</dbReference>
<dbReference type="EMBL" id="JBBMES010000006">
    <property type="protein sequence ID" value="MEQ2534965.1"/>
    <property type="molecule type" value="Genomic_DNA"/>
</dbReference>
<evidence type="ECO:0000256" key="1">
    <source>
        <dbReference type="ARBA" id="ARBA00022691"/>
    </source>
</evidence>
<accession>A0ABV1GN82</accession>
<keyword evidence="3" id="KW-0408">Iron</keyword>
<name>A0ABV1GN82_9FIRM</name>
<keyword evidence="2" id="KW-0479">Metal-binding</keyword>
<dbReference type="CDD" id="cd01335">
    <property type="entry name" value="Radical_SAM"/>
    <property type="match status" value="1"/>
</dbReference>
<dbReference type="SFLD" id="SFLDS00029">
    <property type="entry name" value="Radical_SAM"/>
    <property type="match status" value="1"/>
</dbReference>
<dbReference type="SUPFAM" id="SSF102114">
    <property type="entry name" value="Radical SAM enzymes"/>
    <property type="match status" value="1"/>
</dbReference>